<dbReference type="RefSeq" id="WP_345439192.1">
    <property type="nucleotide sequence ID" value="NZ_BAABKO010000004.1"/>
</dbReference>
<dbReference type="Proteomes" id="UP001501645">
    <property type="component" value="Unassembled WGS sequence"/>
</dbReference>
<reference evidence="5" key="1">
    <citation type="journal article" date="2019" name="Int. J. Syst. Evol. Microbiol.">
        <title>The Global Catalogue of Microorganisms (GCM) 10K type strain sequencing project: providing services to taxonomists for standard genome sequencing and annotation.</title>
        <authorList>
            <consortium name="The Broad Institute Genomics Platform"/>
            <consortium name="The Broad Institute Genome Sequencing Center for Infectious Disease"/>
            <person name="Wu L."/>
            <person name="Ma J."/>
        </authorList>
    </citation>
    <scope>NUCLEOTIDE SEQUENCE [LARGE SCALE GENOMIC DNA]</scope>
    <source>
        <strain evidence="5">JCM 18537</strain>
    </source>
</reference>
<dbReference type="Gene3D" id="2.160.10.10">
    <property type="entry name" value="Hexapeptide repeat proteins"/>
    <property type="match status" value="1"/>
</dbReference>
<dbReference type="EMBL" id="BAABKO010000004">
    <property type="protein sequence ID" value="GAA4777233.1"/>
    <property type="molecule type" value="Genomic_DNA"/>
</dbReference>
<evidence type="ECO:0008006" key="6">
    <source>
        <dbReference type="Google" id="ProtNLM"/>
    </source>
</evidence>
<dbReference type="CDD" id="cd04647">
    <property type="entry name" value="LbH_MAT_like"/>
    <property type="match status" value="1"/>
</dbReference>
<evidence type="ECO:0000313" key="5">
    <source>
        <dbReference type="Proteomes" id="UP001501645"/>
    </source>
</evidence>
<comment type="caution">
    <text evidence="4">The sequence shown here is derived from an EMBL/GenBank/DDBJ whole genome shotgun (WGS) entry which is preliminary data.</text>
</comment>
<name>A0ABP9A9S3_9MICO</name>
<sequence length="183" mass="20103">MNKVRTKLHAVWVHFGEVLYNFVFTHVPSHRFRQAMLRLWGARIGKDSAIFRGTTVLGITGIDIGDASVIGFRCLLDARGGLTIGDSVVIASDVHFIAGHHLPNSDDFSYILAPITVGDHAWIASRSMVLANVDIGRGAVIGACSLVRKDVPERTIAAGIPAKHIADRRSNLSYRPVYRPKFF</sequence>
<evidence type="ECO:0000313" key="4">
    <source>
        <dbReference type="EMBL" id="GAA4777233.1"/>
    </source>
</evidence>
<protein>
    <recommendedName>
        <fullName evidence="6">Acetyltransferase</fullName>
    </recommendedName>
</protein>
<dbReference type="PANTHER" id="PTHR23416:SF23">
    <property type="entry name" value="ACETYLTRANSFERASE C18B11.09C-RELATED"/>
    <property type="match status" value="1"/>
</dbReference>
<dbReference type="InterPro" id="IPR018357">
    <property type="entry name" value="Hexapep_transf_CS"/>
</dbReference>
<organism evidence="4 5">
    <name type="scientific">Microbacterium gilvum</name>
    <dbReference type="NCBI Taxonomy" id="1336204"/>
    <lineage>
        <taxon>Bacteria</taxon>
        <taxon>Bacillati</taxon>
        <taxon>Actinomycetota</taxon>
        <taxon>Actinomycetes</taxon>
        <taxon>Micrococcales</taxon>
        <taxon>Microbacteriaceae</taxon>
        <taxon>Microbacterium</taxon>
    </lineage>
</organism>
<proteinExistence type="inferred from homology"/>
<evidence type="ECO:0000256" key="3">
    <source>
        <dbReference type="ARBA" id="ARBA00022737"/>
    </source>
</evidence>
<dbReference type="PANTHER" id="PTHR23416">
    <property type="entry name" value="SIALIC ACID SYNTHASE-RELATED"/>
    <property type="match status" value="1"/>
</dbReference>
<dbReference type="Pfam" id="PF00132">
    <property type="entry name" value="Hexapep"/>
    <property type="match status" value="1"/>
</dbReference>
<evidence type="ECO:0000256" key="1">
    <source>
        <dbReference type="ARBA" id="ARBA00007274"/>
    </source>
</evidence>
<dbReference type="PROSITE" id="PS00101">
    <property type="entry name" value="HEXAPEP_TRANSFERASES"/>
    <property type="match status" value="1"/>
</dbReference>
<dbReference type="InterPro" id="IPR011004">
    <property type="entry name" value="Trimer_LpxA-like_sf"/>
</dbReference>
<gene>
    <name evidence="4" type="ORF">GCM10023351_22480</name>
</gene>
<keyword evidence="5" id="KW-1185">Reference proteome</keyword>
<accession>A0ABP9A9S3</accession>
<dbReference type="InterPro" id="IPR001451">
    <property type="entry name" value="Hexapep"/>
</dbReference>
<keyword evidence="3" id="KW-0677">Repeat</keyword>
<evidence type="ECO:0000256" key="2">
    <source>
        <dbReference type="ARBA" id="ARBA00022679"/>
    </source>
</evidence>
<keyword evidence="2" id="KW-0808">Transferase</keyword>
<comment type="similarity">
    <text evidence="1">Belongs to the transferase hexapeptide repeat family.</text>
</comment>
<dbReference type="SUPFAM" id="SSF51161">
    <property type="entry name" value="Trimeric LpxA-like enzymes"/>
    <property type="match status" value="1"/>
</dbReference>
<dbReference type="InterPro" id="IPR051159">
    <property type="entry name" value="Hexapeptide_acetyltransf"/>
</dbReference>